<dbReference type="PANTHER" id="PTHR36135">
    <property type="entry name" value="FIBROUS SHEATH CABYR-BINDING PROTEIN"/>
    <property type="match status" value="1"/>
</dbReference>
<dbReference type="GO" id="GO:0035686">
    <property type="term" value="C:sperm fibrous sheath"/>
    <property type="evidence" value="ECO:0007669"/>
    <property type="project" value="TreeGrafter"/>
</dbReference>
<evidence type="ECO:0000256" key="1">
    <source>
        <dbReference type="SAM" id="MobiDB-lite"/>
    </source>
</evidence>
<dbReference type="InterPro" id="IPR011009">
    <property type="entry name" value="Kinase-like_dom_sf"/>
</dbReference>
<organism evidence="2 3">
    <name type="scientific">Symbiodinium natans</name>
    <dbReference type="NCBI Taxonomy" id="878477"/>
    <lineage>
        <taxon>Eukaryota</taxon>
        <taxon>Sar</taxon>
        <taxon>Alveolata</taxon>
        <taxon>Dinophyceae</taxon>
        <taxon>Suessiales</taxon>
        <taxon>Symbiodiniaceae</taxon>
        <taxon>Symbiodinium</taxon>
    </lineage>
</organism>
<keyword evidence="3" id="KW-1185">Reference proteome</keyword>
<name>A0A812TFC5_9DINO</name>
<gene>
    <name evidence="2" type="ORF">SNAT2548_LOCUS29864</name>
</gene>
<sequence length="610" mass="68223">MEMFLRNPRFLGIQFPDVSRPETLEKRYLRRMPKLQMQLLKGILVMEPRRRLSAREMLRMPWFEGIKLPRSLRPPSQTQSRGVRPESSGSVPAMSTSQAERSLPERAPPVERTSERTPAERTPAERMPAERMPAERMPAERMPAERMPAERIPAERMPAERMPAERMPAERMPAERMPAERMPAERMPAERMPAERLPAERMAERSSQSAARAAQATGPRGFENVPMMQPPPQEASATPSWHYEQQMRLEQLLSQLMQQGEGGGSASFPAGPGSVFIHSLCSLAFTYAFVRGVIRTKRTNSRTSLIRLISQYLAIAGTTKMDAVVAGCFLKSVVESRTLEDAPIQAAMGGVIRTKRTNSRTSLIRLISQYLAIAGRTNTGCHGRKRWHIPKKRPLATMGHRRPSTPATWGRTRASRTAAARGKTGARSRRTGWIGHQAQILEERQAPQSVSDLSLEREDGPTMARNLRLRDPPFISLAPRLRAAELWLLSMGQVVYIPPATTTQHLDMPPPACCQAALPVAAVEGLVFAWRQEQESAPLAVVQVAAEVLCGLLRSMCPPELVVQRNGLRLKPGMPERFVKMITMTRRKKAGRNQAPLGCAQRATDLYHGH</sequence>
<dbReference type="Gene3D" id="1.10.510.10">
    <property type="entry name" value="Transferase(Phosphotransferase) domain 1"/>
    <property type="match status" value="1"/>
</dbReference>
<protein>
    <submittedName>
        <fullName evidence="2">Uncharacterized protein</fullName>
    </submittedName>
</protein>
<feature type="region of interest" description="Disordered" evidence="1">
    <location>
        <begin position="164"/>
        <end position="190"/>
    </location>
</feature>
<dbReference type="EMBL" id="CAJNDS010002580">
    <property type="protein sequence ID" value="CAE7533011.1"/>
    <property type="molecule type" value="Genomic_DNA"/>
</dbReference>
<dbReference type="InterPro" id="IPR043375">
    <property type="entry name" value="FSCB"/>
</dbReference>
<evidence type="ECO:0000313" key="3">
    <source>
        <dbReference type="Proteomes" id="UP000604046"/>
    </source>
</evidence>
<dbReference type="OrthoDB" id="446293at2759"/>
<proteinExistence type="predicted"/>
<evidence type="ECO:0000313" key="2">
    <source>
        <dbReference type="EMBL" id="CAE7533011.1"/>
    </source>
</evidence>
<dbReference type="GO" id="GO:0005509">
    <property type="term" value="F:calcium ion binding"/>
    <property type="evidence" value="ECO:0007669"/>
    <property type="project" value="InterPro"/>
</dbReference>
<dbReference type="Proteomes" id="UP000604046">
    <property type="component" value="Unassembled WGS sequence"/>
</dbReference>
<feature type="compositionally biased region" description="Polar residues" evidence="1">
    <location>
        <begin position="74"/>
        <end position="100"/>
    </location>
</feature>
<accession>A0A812TFC5</accession>
<dbReference type="GO" id="GO:0097228">
    <property type="term" value="C:sperm principal piece"/>
    <property type="evidence" value="ECO:0007669"/>
    <property type="project" value="TreeGrafter"/>
</dbReference>
<reference evidence="2" key="1">
    <citation type="submission" date="2021-02" db="EMBL/GenBank/DDBJ databases">
        <authorList>
            <person name="Dougan E. K."/>
            <person name="Rhodes N."/>
            <person name="Thang M."/>
            <person name="Chan C."/>
        </authorList>
    </citation>
    <scope>NUCLEOTIDE SEQUENCE</scope>
</reference>
<dbReference type="AlphaFoldDB" id="A0A812TFC5"/>
<feature type="region of interest" description="Disordered" evidence="1">
    <location>
        <begin position="68"/>
        <end position="145"/>
    </location>
</feature>
<comment type="caution">
    <text evidence="2">The sequence shown here is derived from an EMBL/GenBank/DDBJ whole genome shotgun (WGS) entry which is preliminary data.</text>
</comment>
<feature type="compositionally biased region" description="Basic and acidic residues" evidence="1">
    <location>
        <begin position="102"/>
        <end position="145"/>
    </location>
</feature>
<dbReference type="SUPFAM" id="SSF56112">
    <property type="entry name" value="Protein kinase-like (PK-like)"/>
    <property type="match status" value="1"/>
</dbReference>
<dbReference type="PANTHER" id="PTHR36135:SF1">
    <property type="entry name" value="FIBROUS SHEATH CABYR-BINDING PROTEIN"/>
    <property type="match status" value="1"/>
</dbReference>
<dbReference type="GO" id="GO:0033234">
    <property type="term" value="P:negative regulation of protein sumoylation"/>
    <property type="evidence" value="ECO:0007669"/>
    <property type="project" value="InterPro"/>
</dbReference>